<sequence>MWTEEAGHAEYSGKVVSGEKEEGMGGGHEVFRGLFILIAVETEGQEGDGIIQGKEGRNWNWDGNPRGGIRHPVLGARAWPLRLAAPSCAGLPSLTSREGCSPPSVHHSLLSRALAGKSLAVQKLPVSPDAGRLALGNRRCTLAGWASFSMPAPGAEGKPRGHRRPGDLGPVPPQLPEGPGQPPKSLGRICGEGSSKLPGGGGQEGGAPTKGNSDGWLCGERGAEWGPTDMAMTEEGGPGRTRTGLRRRHNFCLDPEEMEEQGCLWACQVVACARPERHRGFLRPLLRKHLCRLSPFPPGHSCTWSLHAACDPRPHCTAGQGRMGTLGLPPVFNVGAAGFASCSRSWMVPGLCWSLPHGVTVHAGARGQAGDRGQGGALESSEFRPSLRSFGARTRAWGDRHTSKQVVPRGQLRPIESSSSAFPCIALLENPVISTFKTDPELSTCHHLHCHQPGLSWTTRISLLTLQQPLNRPPHCHPYPGSPHTLARERDPSQSPYVCPLLRASPGSCLMQSRALTVTTRPLSPLFALTSPFFPGSLCSRHTSQPPGWSSYTPISLHPRAFALAGLCLECPSSPLPGMPFHKAPTLTPPNGARGPERKEVRGREAGGPQGCRKVCLAGSWGLRAGRVTGHPSRAVEGLSRGHHEAFVVVPGRMGRSRVIICRCPAQRGLGTQLLLVRLCTLKRNWSHSTKGTLLALGGRWCGPRISLSQMHSLTLEHPHFRLPFPSYPSLAAWRSWLSPTKGLGPELVLTASVDWNKGAGVRRERALSPQTQPAGAGPPRKGQPCFWQPLGTAPKKLPSLPYRGGPWSPGYPQGTRPGFLFSPASARGQGINLMPLQQWFSTRDDSPSPQGISGNIWRHVGAGGGALWHLRTGQPNPPTPGMIQAKSGHVAPGTRAHSALTPAQYRAANDHAATCPMPHLQAAQGPWGRVTPSTTCGLRTRLRASLSCAMGGRQVVLPWGPNTLVLAQTQGAFLAQVNTMQTASHQAGGNAQEAFSSSGRRDWPPPVPLPQCHLLTHLDAVLLQVQVPRVDGDAGWDLGQLSPCADHPAGLVAAGAGRGAGGGWRGAPSSGRCHGHAAPAGPQGWGEEPEEEQGPMGPGHPTRRQWGAQGAAGARHPQCSCSAWALGGCRRGGERGRGSLLPDNQAALPLLPALCPPRPMLRPLGGRAPEAPLWRERQPGRQRGGLALLGLRSFHLVLSSPGRLYAHFAEQKTESGGRGSACLRALGQQGEDDREGEGPGQEVGAGIWPGPASPKSLHHLRAPLVGDPASWTPLPHLSLPGVCAEAKFPQYPEHPSRSAQLPRLLSPVTLVQALWALLQQLEGLELNSKGGLKEGRCPTRQVPVGQEETGGNDGEEVAEGGLGWAGTRGGNGSWWARASSCCRMLGAPSLSSGMGVGSMRSGSPLSYFYRMRWIGDWAHGDSNNDNNSSGIQSKPLPCTRLCTCWSPLSLPGTVGGCCQDAQFTDEDTEVLGGKMACLKHGAGRVLAEGDCGPGFTPRAPHPPFHAASLVYTNAPTRTHARQLCSSTADPRGHGEPSAQTRTPAVVTEAPPHTVHSQTHGHRATCTLHKCVRVQKHTRILTPSYKTKTQRQRHRDRDGDGEMGVGSGEG</sequence>
<gene>
    <name evidence="2" type="ORF">Cadr_000012077</name>
</gene>
<feature type="region of interest" description="Disordered" evidence="1">
    <location>
        <begin position="585"/>
        <end position="607"/>
    </location>
</feature>
<feature type="compositionally biased region" description="Basic and acidic residues" evidence="1">
    <location>
        <begin position="595"/>
        <end position="605"/>
    </location>
</feature>
<feature type="region of interest" description="Disordered" evidence="1">
    <location>
        <begin position="1"/>
        <end position="23"/>
    </location>
</feature>
<feature type="region of interest" description="Disordered" evidence="1">
    <location>
        <begin position="149"/>
        <end position="242"/>
    </location>
</feature>
<evidence type="ECO:0000313" key="2">
    <source>
        <dbReference type="EMBL" id="KAB1274114.1"/>
    </source>
</evidence>
<name>A0A5N4DT15_CAMDR</name>
<dbReference type="EMBL" id="JWIN03000009">
    <property type="protein sequence ID" value="KAB1274114.1"/>
    <property type="molecule type" value="Genomic_DNA"/>
</dbReference>
<feature type="compositionally biased region" description="Low complexity" evidence="1">
    <location>
        <begin position="1078"/>
        <end position="1087"/>
    </location>
</feature>
<feature type="region of interest" description="Disordered" evidence="1">
    <location>
        <begin position="761"/>
        <end position="791"/>
    </location>
</feature>
<organism evidence="2 3">
    <name type="scientific">Camelus dromedarius</name>
    <name type="common">Dromedary</name>
    <name type="synonym">Arabian camel</name>
    <dbReference type="NCBI Taxonomy" id="9838"/>
    <lineage>
        <taxon>Eukaryota</taxon>
        <taxon>Metazoa</taxon>
        <taxon>Chordata</taxon>
        <taxon>Craniata</taxon>
        <taxon>Vertebrata</taxon>
        <taxon>Euteleostomi</taxon>
        <taxon>Mammalia</taxon>
        <taxon>Eutheria</taxon>
        <taxon>Laurasiatheria</taxon>
        <taxon>Artiodactyla</taxon>
        <taxon>Tylopoda</taxon>
        <taxon>Camelidae</taxon>
        <taxon>Camelus</taxon>
    </lineage>
</organism>
<evidence type="ECO:0000256" key="1">
    <source>
        <dbReference type="SAM" id="MobiDB-lite"/>
    </source>
</evidence>
<accession>A0A5N4DT15</accession>
<comment type="caution">
    <text evidence="2">The sequence shown here is derived from an EMBL/GenBank/DDBJ whole genome shotgun (WGS) entry which is preliminary data.</text>
</comment>
<feature type="region of interest" description="Disordered" evidence="1">
    <location>
        <begin position="1336"/>
        <end position="1364"/>
    </location>
</feature>
<protein>
    <submittedName>
        <fullName evidence="2">Uncharacterized protein</fullName>
    </submittedName>
</protein>
<feature type="region of interest" description="Disordered" evidence="1">
    <location>
        <begin position="1525"/>
        <end position="1563"/>
    </location>
</feature>
<feature type="compositionally biased region" description="Pro residues" evidence="1">
    <location>
        <begin position="170"/>
        <end position="182"/>
    </location>
</feature>
<evidence type="ECO:0000313" key="3">
    <source>
        <dbReference type="Proteomes" id="UP000299084"/>
    </source>
</evidence>
<reference evidence="2 3" key="1">
    <citation type="journal article" date="2019" name="Mol. Ecol. Resour.">
        <title>Improving Illumina assemblies with Hi-C and long reads: an example with the North African dromedary.</title>
        <authorList>
            <person name="Elbers J.P."/>
            <person name="Rogers M.F."/>
            <person name="Perelman P.L."/>
            <person name="Proskuryakova A.A."/>
            <person name="Serdyukova N.A."/>
            <person name="Johnson W.E."/>
            <person name="Horin P."/>
            <person name="Corander J."/>
            <person name="Murphy D."/>
            <person name="Burger P.A."/>
        </authorList>
    </citation>
    <scope>NUCLEOTIDE SEQUENCE [LARGE SCALE GENOMIC DNA]</scope>
    <source>
        <strain evidence="2">Drom800</strain>
        <tissue evidence="2">Blood</tissue>
    </source>
</reference>
<feature type="region of interest" description="Disordered" evidence="1">
    <location>
        <begin position="1063"/>
        <end position="1107"/>
    </location>
</feature>
<dbReference type="Proteomes" id="UP000299084">
    <property type="component" value="Unassembled WGS sequence"/>
</dbReference>
<feature type="region of interest" description="Disordered" evidence="1">
    <location>
        <begin position="1581"/>
        <end position="1610"/>
    </location>
</feature>
<proteinExistence type="predicted"/>
<keyword evidence="3" id="KW-1185">Reference proteome</keyword>